<comment type="caution">
    <text evidence="2">The sequence shown here is derived from an EMBL/GenBank/DDBJ whole genome shotgun (WGS) entry which is preliminary data.</text>
</comment>
<dbReference type="AlphaFoldDB" id="A0A0M2T0G4"/>
<dbReference type="EMBL" id="LAYY01000003">
    <property type="protein sequence ID" value="KKK39471.1"/>
    <property type="molecule type" value="Genomic_DNA"/>
</dbReference>
<keyword evidence="1" id="KW-0472">Membrane</keyword>
<dbReference type="PATRIC" id="fig|1408103.3.peg.776"/>
<name>A0A0M2T0G4_9BACI</name>
<proteinExistence type="predicted"/>
<reference evidence="2 3" key="1">
    <citation type="submission" date="2015-04" db="EMBL/GenBank/DDBJ databases">
        <title>Taxonomic description and genome sequence of Bacillus campisalis sp. nov., a novel member of the genus Bacillus isolated from solar saltern.</title>
        <authorList>
            <person name="Mathan Kumar R."/>
            <person name="Kaur G."/>
            <person name="Kumar A."/>
            <person name="Singh N.K."/>
            <person name="Kaur N."/>
            <person name="Kumar N."/>
            <person name="Mayilraj S."/>
        </authorList>
    </citation>
    <scope>NUCLEOTIDE SEQUENCE [LARGE SCALE GENOMIC DNA]</scope>
    <source>
        <strain evidence="2 3">SA2-6</strain>
    </source>
</reference>
<keyword evidence="3" id="KW-1185">Reference proteome</keyword>
<protein>
    <submittedName>
        <fullName evidence="2">Uncharacterized protein</fullName>
    </submittedName>
</protein>
<feature type="transmembrane region" description="Helical" evidence="1">
    <location>
        <begin position="33"/>
        <end position="57"/>
    </location>
</feature>
<evidence type="ECO:0000313" key="3">
    <source>
        <dbReference type="Proteomes" id="UP000034166"/>
    </source>
</evidence>
<organism evidence="2 3">
    <name type="scientific">Mesobacillus campisalis</name>
    <dbReference type="NCBI Taxonomy" id="1408103"/>
    <lineage>
        <taxon>Bacteria</taxon>
        <taxon>Bacillati</taxon>
        <taxon>Bacillota</taxon>
        <taxon>Bacilli</taxon>
        <taxon>Bacillales</taxon>
        <taxon>Bacillaceae</taxon>
        <taxon>Mesobacillus</taxon>
    </lineage>
</organism>
<keyword evidence="1" id="KW-0812">Transmembrane</keyword>
<gene>
    <name evidence="2" type="ORF">WQ57_03445</name>
</gene>
<evidence type="ECO:0000256" key="1">
    <source>
        <dbReference type="SAM" id="Phobius"/>
    </source>
</evidence>
<accession>A0A0M2T0G4</accession>
<evidence type="ECO:0000313" key="2">
    <source>
        <dbReference type="EMBL" id="KKK39471.1"/>
    </source>
</evidence>
<dbReference type="RefSeq" id="WP_046522506.1">
    <property type="nucleotide sequence ID" value="NZ_LAYY01000003.1"/>
</dbReference>
<keyword evidence="1" id="KW-1133">Transmembrane helix</keyword>
<dbReference type="OrthoDB" id="2439445at2"/>
<sequence>MFNTALLFFACILAGFALLKLTASGVALLGAGLVSFFEVVAVLVIIIFVFALLYLGFKTLFSKSWR</sequence>
<dbReference type="Proteomes" id="UP000034166">
    <property type="component" value="Unassembled WGS sequence"/>
</dbReference>